<comment type="caution">
    <text evidence="1">The sequence shown here is derived from an EMBL/GenBank/DDBJ whole genome shotgun (WGS) entry which is preliminary data.</text>
</comment>
<evidence type="ECO:0000313" key="2">
    <source>
        <dbReference type="Proteomes" id="UP000479710"/>
    </source>
</evidence>
<gene>
    <name evidence="1" type="ORF">E2562_033578</name>
</gene>
<dbReference type="EMBL" id="SPHZ02000002">
    <property type="protein sequence ID" value="KAF0930582.1"/>
    <property type="molecule type" value="Genomic_DNA"/>
</dbReference>
<keyword evidence="2" id="KW-1185">Reference proteome</keyword>
<dbReference type="EMBL" id="SPHZ02000002">
    <property type="protein sequence ID" value="KAF0930581.1"/>
    <property type="molecule type" value="Genomic_DNA"/>
</dbReference>
<organism evidence="1 2">
    <name type="scientific">Oryza meyeriana var. granulata</name>
    <dbReference type="NCBI Taxonomy" id="110450"/>
    <lineage>
        <taxon>Eukaryota</taxon>
        <taxon>Viridiplantae</taxon>
        <taxon>Streptophyta</taxon>
        <taxon>Embryophyta</taxon>
        <taxon>Tracheophyta</taxon>
        <taxon>Spermatophyta</taxon>
        <taxon>Magnoliopsida</taxon>
        <taxon>Liliopsida</taxon>
        <taxon>Poales</taxon>
        <taxon>Poaceae</taxon>
        <taxon>BOP clade</taxon>
        <taxon>Oryzoideae</taxon>
        <taxon>Oryzeae</taxon>
        <taxon>Oryzinae</taxon>
        <taxon>Oryza</taxon>
        <taxon>Oryza meyeriana</taxon>
    </lineage>
</organism>
<sequence length="192" mass="20965">MWIVLVIMDRLATKRQKKIMADYTAATSSESREDSDGHELDPKALYTICNGLTHGRLPIGNGVVSKSVVIAAGKATAARPSTPSSNRHLRNKNLQLTSKNAQLQRRVECNERLIRFLYKKTGVEPPSEEDLVPPVDEDLMSPAHVQETDNDGTTDTNMGSEENVICEGNIGCEANIACDRNLVGSSERANTA</sequence>
<dbReference type="PANTHER" id="PTHR33157">
    <property type="entry name" value="AUTONOMOUS TRANSPOSABLE ELEMENT EN-1 MOSAIC PROTEIN-RELATED"/>
    <property type="match status" value="1"/>
</dbReference>
<dbReference type="OrthoDB" id="10438260at2759"/>
<proteinExistence type="predicted"/>
<accession>A0A6G1F134</accession>
<dbReference type="AlphaFoldDB" id="A0A6G1F134"/>
<reference evidence="1 2" key="1">
    <citation type="submission" date="2019-11" db="EMBL/GenBank/DDBJ databases">
        <title>Whole genome sequence of Oryza granulata.</title>
        <authorList>
            <person name="Li W."/>
        </authorList>
    </citation>
    <scope>NUCLEOTIDE SEQUENCE [LARGE SCALE GENOMIC DNA]</scope>
    <source>
        <strain evidence="2">cv. Menghai</strain>
        <tissue evidence="1">Leaf</tissue>
    </source>
</reference>
<dbReference type="InterPro" id="IPR039266">
    <property type="entry name" value="EN-1/SPM"/>
</dbReference>
<dbReference type="GO" id="GO:0032196">
    <property type="term" value="P:transposition"/>
    <property type="evidence" value="ECO:0007669"/>
    <property type="project" value="InterPro"/>
</dbReference>
<evidence type="ECO:0000313" key="1">
    <source>
        <dbReference type="EMBL" id="KAF0930581.1"/>
    </source>
</evidence>
<protein>
    <submittedName>
        <fullName evidence="1">Uncharacterized protein</fullName>
    </submittedName>
</protein>
<dbReference type="Proteomes" id="UP000479710">
    <property type="component" value="Unassembled WGS sequence"/>
</dbReference>
<name>A0A6G1F134_9ORYZ</name>